<feature type="disulfide bond" evidence="2">
    <location>
        <begin position="110"/>
        <end position="135"/>
    </location>
</feature>
<name>A0A3M8A346_9MICO</name>
<evidence type="ECO:0000256" key="1">
    <source>
        <dbReference type="PIRSR" id="PIRSR637460-1"/>
    </source>
</evidence>
<dbReference type="InterPro" id="IPR037460">
    <property type="entry name" value="SEST-like"/>
</dbReference>
<dbReference type="InterPro" id="IPR036514">
    <property type="entry name" value="SGNH_hydro_sf"/>
</dbReference>
<accession>A0A3M8A346</accession>
<feature type="disulfide bond" evidence="2">
    <location>
        <begin position="176"/>
        <end position="185"/>
    </location>
</feature>
<keyword evidence="7" id="KW-1185">Reference proteome</keyword>
<gene>
    <name evidence="6" type="ORF">EDM22_16815</name>
</gene>
<dbReference type="GO" id="GO:0016788">
    <property type="term" value="F:hydrolase activity, acting on ester bonds"/>
    <property type="evidence" value="ECO:0007669"/>
    <property type="project" value="InterPro"/>
</dbReference>
<evidence type="ECO:0000256" key="3">
    <source>
        <dbReference type="SAM" id="MobiDB-lite"/>
    </source>
</evidence>
<dbReference type="OrthoDB" id="5503950at2"/>
<organism evidence="6 7">
    <name type="scientific">Agromyces tardus</name>
    <dbReference type="NCBI Taxonomy" id="2583849"/>
    <lineage>
        <taxon>Bacteria</taxon>
        <taxon>Bacillati</taxon>
        <taxon>Actinomycetota</taxon>
        <taxon>Actinomycetes</taxon>
        <taxon>Micrococcales</taxon>
        <taxon>Microbacteriaceae</taxon>
        <taxon>Agromyces</taxon>
    </lineage>
</organism>
<protein>
    <submittedName>
        <fullName evidence="6">SGNH/GDSL hydrolase family protein</fullName>
    </submittedName>
</protein>
<keyword evidence="2" id="KW-1015">Disulfide bond</keyword>
<sequence length="318" mass="32203">MFDDPARRCRQRSRPSIGAAAAQHPPPERGGAAKRIRDYGSAMTTLSKTRRRSTLAGTVLLVTAATMFGALPAQALPGVQAGPQAPIARYVALGDSYAAGQGAGVPLDECLRSTAAYPVLLDAEPRTNLLRQAACSGDTIADVAATQLSQVNRGTTLVTLTVGANDLGAGAAYAACAPDPASDACVAAVAAVQQKLYTGVIGQDLADLVGAIALRAPNAHILVTDYPVPFAPGSGPVADLVNGATIGLDGQIAAAVQGAALAGADVELASVQFAFFGHQAGDADPWLGDDLADPLTFLHPTSIGQQVYRDAVLAALAS</sequence>
<keyword evidence="4" id="KW-0472">Membrane</keyword>
<comment type="caution">
    <text evidence="6">The sequence shown here is derived from an EMBL/GenBank/DDBJ whole genome shotgun (WGS) entry which is preliminary data.</text>
</comment>
<dbReference type="SUPFAM" id="SSF52266">
    <property type="entry name" value="SGNH hydrolase"/>
    <property type="match status" value="1"/>
</dbReference>
<dbReference type="PANTHER" id="PTHR37981:SF1">
    <property type="entry name" value="SGNH HYDROLASE-TYPE ESTERASE DOMAIN-CONTAINING PROTEIN"/>
    <property type="match status" value="1"/>
</dbReference>
<dbReference type="EMBL" id="RHHB01000054">
    <property type="protein sequence ID" value="RNB45137.1"/>
    <property type="molecule type" value="Genomic_DNA"/>
</dbReference>
<evidence type="ECO:0000313" key="7">
    <source>
        <dbReference type="Proteomes" id="UP000275048"/>
    </source>
</evidence>
<dbReference type="CDD" id="cd01823">
    <property type="entry name" value="SEST_like"/>
    <property type="match status" value="1"/>
</dbReference>
<keyword evidence="4" id="KW-0812">Transmembrane</keyword>
<feature type="transmembrane region" description="Helical" evidence="4">
    <location>
        <begin position="53"/>
        <end position="71"/>
    </location>
</feature>
<keyword evidence="6" id="KW-0378">Hydrolase</keyword>
<reference evidence="6 7" key="1">
    <citation type="submission" date="2018-10" db="EMBL/GenBank/DDBJ databases">
        <title>Isolation, diversity and antibacterial activity of antinobacteria from the wheat rhizosphere soil.</title>
        <authorList>
            <person name="Sun T."/>
        </authorList>
    </citation>
    <scope>NUCLEOTIDE SEQUENCE [LARGE SCALE GENOMIC DNA]</scope>
    <source>
        <strain evidence="6 7">SJ-23</strain>
    </source>
</reference>
<dbReference type="PANTHER" id="PTHR37981">
    <property type="entry name" value="LIPASE 2"/>
    <property type="match status" value="1"/>
</dbReference>
<evidence type="ECO:0000256" key="4">
    <source>
        <dbReference type="SAM" id="Phobius"/>
    </source>
</evidence>
<dbReference type="Pfam" id="PF13472">
    <property type="entry name" value="Lipase_GDSL_2"/>
    <property type="match status" value="1"/>
</dbReference>
<evidence type="ECO:0000313" key="6">
    <source>
        <dbReference type="EMBL" id="RNB45137.1"/>
    </source>
</evidence>
<dbReference type="AlphaFoldDB" id="A0A3M8A346"/>
<proteinExistence type="predicted"/>
<keyword evidence="4" id="KW-1133">Transmembrane helix</keyword>
<feature type="region of interest" description="Disordered" evidence="3">
    <location>
        <begin position="1"/>
        <end position="33"/>
    </location>
</feature>
<dbReference type="GO" id="GO:0006629">
    <property type="term" value="P:lipid metabolic process"/>
    <property type="evidence" value="ECO:0007669"/>
    <property type="project" value="TreeGrafter"/>
</dbReference>
<feature type="domain" description="SGNH hydrolase-type esterase" evidence="5">
    <location>
        <begin position="92"/>
        <end position="307"/>
    </location>
</feature>
<feature type="active site" evidence="1">
    <location>
        <position position="299"/>
    </location>
</feature>
<dbReference type="InterPro" id="IPR013830">
    <property type="entry name" value="SGNH_hydro"/>
</dbReference>
<evidence type="ECO:0000259" key="5">
    <source>
        <dbReference type="Pfam" id="PF13472"/>
    </source>
</evidence>
<feature type="active site" description="Nucleophile" evidence="1">
    <location>
        <position position="96"/>
    </location>
</feature>
<dbReference type="Proteomes" id="UP000275048">
    <property type="component" value="Unassembled WGS sequence"/>
</dbReference>
<evidence type="ECO:0000256" key="2">
    <source>
        <dbReference type="PIRSR" id="PIRSR637460-2"/>
    </source>
</evidence>
<dbReference type="Gene3D" id="3.40.50.1110">
    <property type="entry name" value="SGNH hydrolase"/>
    <property type="match status" value="1"/>
</dbReference>